<sequence>MTSRPADRIEPEQSRIAINTTPTRSFGSALRAARRDRGLSLGQLAQLVNYSKSHLSRVETEGKAPTDMLARRCDEVLRTDGLLSGLVDAGRSGRRGPSLNQLPRAVPGLVGRAATMSALDRTLHLPGARRDSAECTVVVVDGQAGIGKTSTALNWAHSVARQFPDGVLFADLGGFGPGAPADTADVLRHFMTSLGGQVDAEVPAEHLAARYRSLMTGRRVLIMLDNAADPGQVRPLLPAAGGCHVLVTSRDRLSGLVVRDGAERVTVPPMTKDEAVRLLEAVARPWFDRSAAPDIAQSCGYVPLALRVAAENIAGWHQSPFDGLGGGSDEATTLRTVLSWSYRKLAPAAANALQRLAVTGGETVSPATAADLLGTGVNEAHALLDALAEIHLLHQVAPGAYRLDQLTAAFSAELNETRPLRPAPDGFHSQVRRLPDSRAPQPPVRNQDGVLGDTALTFQNQQ</sequence>
<dbReference type="OrthoDB" id="581105at2"/>
<organism evidence="1 2">
    <name type="scientific">Streptomyces nodosus</name>
    <dbReference type="NCBI Taxonomy" id="40318"/>
    <lineage>
        <taxon>Bacteria</taxon>
        <taxon>Bacillati</taxon>
        <taxon>Actinomycetota</taxon>
        <taxon>Actinomycetes</taxon>
        <taxon>Kitasatosporales</taxon>
        <taxon>Streptomycetaceae</taxon>
        <taxon>Streptomyces</taxon>
    </lineage>
</organism>
<dbReference type="AlphaFoldDB" id="A0A5P2VZB9"/>
<evidence type="ECO:0000313" key="2">
    <source>
        <dbReference type="Proteomes" id="UP000325763"/>
    </source>
</evidence>
<dbReference type="Pfam" id="PF00931">
    <property type="entry name" value="NB-ARC"/>
    <property type="match status" value="1"/>
</dbReference>
<dbReference type="RefSeq" id="WP_079161940.1">
    <property type="nucleotide sequence ID" value="NZ_CP009313.1"/>
</dbReference>
<dbReference type="PANTHER" id="PTHR47691">
    <property type="entry name" value="REGULATOR-RELATED"/>
    <property type="match status" value="1"/>
</dbReference>
<dbReference type="InterPro" id="IPR010982">
    <property type="entry name" value="Lambda_DNA-bd_dom_sf"/>
</dbReference>
<dbReference type="SMART" id="SM00530">
    <property type="entry name" value="HTH_XRE"/>
    <property type="match status" value="1"/>
</dbReference>
<dbReference type="SUPFAM" id="SSF52540">
    <property type="entry name" value="P-loop containing nucleoside triphosphate hydrolases"/>
    <property type="match status" value="1"/>
</dbReference>
<dbReference type="KEGG" id="snq:CP978_01090"/>
<protein>
    <submittedName>
        <fullName evidence="1">XRE family transcriptional regulator</fullName>
    </submittedName>
</protein>
<dbReference type="PRINTS" id="PR00364">
    <property type="entry name" value="DISEASERSIST"/>
</dbReference>
<dbReference type="PROSITE" id="PS50943">
    <property type="entry name" value="HTH_CROC1"/>
    <property type="match status" value="1"/>
</dbReference>
<dbReference type="GO" id="GO:0043531">
    <property type="term" value="F:ADP binding"/>
    <property type="evidence" value="ECO:0007669"/>
    <property type="project" value="InterPro"/>
</dbReference>
<dbReference type="EMBL" id="CP023747">
    <property type="protein sequence ID" value="QEV37356.1"/>
    <property type="molecule type" value="Genomic_DNA"/>
</dbReference>
<dbReference type="InterPro" id="IPR027417">
    <property type="entry name" value="P-loop_NTPase"/>
</dbReference>
<dbReference type="Pfam" id="PF13560">
    <property type="entry name" value="HTH_31"/>
    <property type="match status" value="1"/>
</dbReference>
<dbReference type="InterPro" id="IPR001387">
    <property type="entry name" value="Cro/C1-type_HTH"/>
</dbReference>
<dbReference type="SUPFAM" id="SSF47413">
    <property type="entry name" value="lambda repressor-like DNA-binding domains"/>
    <property type="match status" value="1"/>
</dbReference>
<dbReference type="Gene3D" id="3.40.50.300">
    <property type="entry name" value="P-loop containing nucleotide triphosphate hydrolases"/>
    <property type="match status" value="1"/>
</dbReference>
<dbReference type="CDD" id="cd00093">
    <property type="entry name" value="HTH_XRE"/>
    <property type="match status" value="1"/>
</dbReference>
<gene>
    <name evidence="1" type="ORF">CP978_01090</name>
</gene>
<proteinExistence type="predicted"/>
<dbReference type="PANTHER" id="PTHR47691:SF3">
    <property type="entry name" value="HTH-TYPE TRANSCRIPTIONAL REGULATOR RV0890C-RELATED"/>
    <property type="match status" value="1"/>
</dbReference>
<dbReference type="Proteomes" id="UP000325763">
    <property type="component" value="Chromosome"/>
</dbReference>
<accession>A0A5P2VZB9</accession>
<dbReference type="Gene3D" id="1.10.260.40">
    <property type="entry name" value="lambda repressor-like DNA-binding domains"/>
    <property type="match status" value="1"/>
</dbReference>
<name>A0A5P2VZB9_9ACTN</name>
<reference evidence="1 2" key="1">
    <citation type="submission" date="2017-09" db="EMBL/GenBank/DDBJ databases">
        <title>Streptomyces genome completion.</title>
        <authorList>
            <person name="Lee N."/>
            <person name="Cho B.-K."/>
        </authorList>
    </citation>
    <scope>NUCLEOTIDE SEQUENCE [LARGE SCALE GENOMIC DNA]</scope>
    <source>
        <strain evidence="1 2">ATCC 14899</strain>
    </source>
</reference>
<dbReference type="InterPro" id="IPR002182">
    <property type="entry name" value="NB-ARC"/>
</dbReference>
<dbReference type="GO" id="GO:0003677">
    <property type="term" value="F:DNA binding"/>
    <property type="evidence" value="ECO:0007669"/>
    <property type="project" value="InterPro"/>
</dbReference>
<evidence type="ECO:0000313" key="1">
    <source>
        <dbReference type="EMBL" id="QEV37356.1"/>
    </source>
</evidence>